<protein>
    <recommendedName>
        <fullName evidence="3">DNA-binding protein</fullName>
    </recommendedName>
</protein>
<organism evidence="1 2">
    <name type="scientific">Bifidobacterium myosotis</name>
    <dbReference type="NCBI Taxonomy" id="1630166"/>
    <lineage>
        <taxon>Bacteria</taxon>
        <taxon>Bacillati</taxon>
        <taxon>Actinomycetota</taxon>
        <taxon>Actinomycetes</taxon>
        <taxon>Bifidobacteriales</taxon>
        <taxon>Bifidobacteriaceae</taxon>
        <taxon>Bifidobacterium</taxon>
    </lineage>
</organism>
<name>A0A5M9ZIL6_9BIFI</name>
<dbReference type="RefSeq" id="WP_150379662.1">
    <property type="nucleotide sequence ID" value="NZ_RZUH01000007.1"/>
</dbReference>
<dbReference type="EMBL" id="RZUH01000007">
    <property type="protein sequence ID" value="KAA8827193.1"/>
    <property type="molecule type" value="Genomic_DNA"/>
</dbReference>
<reference evidence="1 2" key="1">
    <citation type="journal article" date="2019" name="Syst. Appl. Microbiol.">
        <title>Characterization of Bifidobacterium species in feaces of the Egyptian fruit bat: Description of B. vespertilionis sp. nov. and B. rousetti sp. nov.</title>
        <authorList>
            <person name="Modesto M."/>
            <person name="Satti M."/>
            <person name="Watanabe K."/>
            <person name="Puglisi E."/>
            <person name="Morelli L."/>
            <person name="Huang C.-H."/>
            <person name="Liou J.-S."/>
            <person name="Miyashita M."/>
            <person name="Tamura T."/>
            <person name="Saito S."/>
            <person name="Mori K."/>
            <person name="Huang L."/>
            <person name="Sciavilla P."/>
            <person name="Sandri C."/>
            <person name="Spiezio C."/>
            <person name="Vitali F."/>
            <person name="Cavalieri D."/>
            <person name="Perpetuini G."/>
            <person name="Tofalo R."/>
            <person name="Bonetti A."/>
            <person name="Arita M."/>
            <person name="Mattarelli P."/>
        </authorList>
    </citation>
    <scope>NUCLEOTIDE SEQUENCE [LARGE SCALE GENOMIC DNA]</scope>
    <source>
        <strain evidence="1 2">RST17</strain>
    </source>
</reference>
<sequence length="92" mass="10808">MATDMLPKYVRDISDRLDVLADTVRDVFDTIYVNEEEAMRFLGVGRDFFRRYYKPFCGLKQGNTMTYRKSELLARRERLRSELGGSRAVDSE</sequence>
<proteinExistence type="predicted"/>
<gene>
    <name evidence="1" type="ORF">EMO91_09070</name>
</gene>
<dbReference type="Proteomes" id="UP000410049">
    <property type="component" value="Unassembled WGS sequence"/>
</dbReference>
<evidence type="ECO:0000313" key="2">
    <source>
        <dbReference type="Proteomes" id="UP000410049"/>
    </source>
</evidence>
<comment type="caution">
    <text evidence="1">The sequence shown here is derived from an EMBL/GenBank/DDBJ whole genome shotgun (WGS) entry which is preliminary data.</text>
</comment>
<dbReference type="AlphaFoldDB" id="A0A5M9ZIL6"/>
<evidence type="ECO:0000313" key="1">
    <source>
        <dbReference type="EMBL" id="KAA8827193.1"/>
    </source>
</evidence>
<evidence type="ECO:0008006" key="3">
    <source>
        <dbReference type="Google" id="ProtNLM"/>
    </source>
</evidence>
<accession>A0A5M9ZIL6</accession>